<dbReference type="GO" id="GO:0007004">
    <property type="term" value="P:telomere maintenance via telomerase"/>
    <property type="evidence" value="ECO:0007669"/>
    <property type="project" value="TreeGrafter"/>
</dbReference>
<dbReference type="PANTHER" id="PTHR18867">
    <property type="entry name" value="RAD50"/>
    <property type="match status" value="1"/>
</dbReference>
<keyword evidence="16" id="KW-0539">Nucleus</keyword>
<comment type="subcellular location">
    <subcellularLocation>
        <location evidence="3">Chromosome</location>
    </subcellularLocation>
    <subcellularLocation>
        <location evidence="2">Nucleus</location>
    </subcellularLocation>
</comment>
<protein>
    <recommendedName>
        <fullName evidence="5">DNA repair protein RAD50</fullName>
    </recommendedName>
</protein>
<dbReference type="GO" id="GO:0070192">
    <property type="term" value="P:chromosome organization involved in meiotic cell cycle"/>
    <property type="evidence" value="ECO:0007669"/>
    <property type="project" value="TreeGrafter"/>
</dbReference>
<dbReference type="Gene3D" id="3.40.50.300">
    <property type="entry name" value="P-loop containing nucleotide triphosphate hydrolases"/>
    <property type="match status" value="2"/>
</dbReference>
<evidence type="ECO:0000256" key="11">
    <source>
        <dbReference type="ARBA" id="ARBA00022833"/>
    </source>
</evidence>
<evidence type="ECO:0000256" key="3">
    <source>
        <dbReference type="ARBA" id="ARBA00004286"/>
    </source>
</evidence>
<dbReference type="InterPro" id="IPR027417">
    <property type="entry name" value="P-loop_NTPase"/>
</dbReference>
<keyword evidence="7" id="KW-0479">Metal-binding</keyword>
<dbReference type="FunFam" id="3.40.50.300:FF:000593">
    <property type="entry name" value="DNA repair protein RAD50"/>
    <property type="match status" value="1"/>
</dbReference>
<dbReference type="GO" id="GO:0005524">
    <property type="term" value="F:ATP binding"/>
    <property type="evidence" value="ECO:0007669"/>
    <property type="project" value="UniProtKB-KW"/>
</dbReference>
<evidence type="ECO:0000256" key="20">
    <source>
        <dbReference type="SAM" id="MobiDB-lite"/>
    </source>
</evidence>
<keyword evidence="23" id="KW-1185">Reference proteome</keyword>
<dbReference type="GO" id="GO:0051880">
    <property type="term" value="F:G-quadruplex DNA binding"/>
    <property type="evidence" value="ECO:0007669"/>
    <property type="project" value="TreeGrafter"/>
</dbReference>
<dbReference type="PANTHER" id="PTHR18867:SF12">
    <property type="entry name" value="DNA REPAIR PROTEIN RAD50"/>
    <property type="match status" value="1"/>
</dbReference>
<evidence type="ECO:0000256" key="7">
    <source>
        <dbReference type="ARBA" id="ARBA00022723"/>
    </source>
</evidence>
<sequence length="1321" mass="146409">MCSIEKLLIKGVRSFAPDNTDVIEFFKPLTIIVGHNGAGKTTIIECLKQVCTGELPPNTRSGQNFIMDPKVLGETEVKAQIKLRLFSQAGAPVVVVRSFQLTQKKAALQFKALDQVIQSYNKDTGAREALSYRCADTDRMIPNLMGVSKAILENVIFVHQEDSNWPLADGQTLKKKFDDIFAATKYTKALEALRKLRTEKLQEAKEGKMMLEHLKTHRDNAARLHAEVANGERARTSLQADIRAADDDIARLRETLTALDGKLRHIAVLDEEGRQLETRHEVTAKANAEARVRLVAAHGEDIVGAPRQELEGILTDMDALGDQQAELRQLRRDYDKARMEAVAQREEKERMERQQARLQAEADAHARALAERDRFLRELAARTGMMDVRGTGPLSQALAAEFAEKLEQHEDELQVRLATIKSEHEARDDHFSRRLDDITADLTAAVTSARVAGETLARNERRIGTLQAQMGDIVVTDELVERARARQRECEAALRAKRDAQAHADADGELARHSQALADLGRRASELRQERERLAASAEATTRQRMRQTEALEKEAAAGALLDGSGVRLQALLGRGQALPSPARLRRVVEAALDARKVDAEHWAGAVAEAQAAASAKDGELGAQRTQLHKLQADLANEERRLQHGLSRAEVMDAQRPVAEVLAAEAETRETLKGQVGRLESLRFNMATWKRHALAHHRCHTCERMFASQAEQDAFIARQEQLAVRLPENEDRLKLQLASAEQRLAALRALAPVQEHCSALRTRDVPAAAARVEGLQREADALVARLAEAQGAAARADKELQEARELLEKVAWPVNRLQAEAAAMRTEAQAAGEAAAEAGGGRTIGDVDADLDELEHARAGHERGKDEAVRRRARLRDEVSAGQGELHAAREAATTAEAKAEKRRGLLHDVMYLQAQNAGLAEQVARQEDVAAPFEADKQRILRERDEARASARAKEAAAEAELREAHSQAAELRSKSRPIEDYLAADRGAALAAARDTLAATQRRLQAAEDASRACSEQAAAKEAEVGQRDSVRRQMEECLAHQDALDAERQLVGRMEAVAKETAGVGDRRVMDASYAKEKEEVAKLQQKKDMALGSLDTVSEGVRRAQAALTIKDFHNIDERYQKQNALVITTKMTASDLEKYHKALEKALLTFHTNKMADINKIIKELWQKTYRNQDVDYIQLKADADSGAARSYNYRVVMLAGGAELDMRGRCSAGQKVLACLIIRLALAETFCLNCGILALDEPTTNLDHENSASLADALRQVMDARSAQANFQLVIITHDERFAHTIGKREYTEELYRISKDEHQHSHITRERMID</sequence>
<evidence type="ECO:0000259" key="21">
    <source>
        <dbReference type="Pfam" id="PF13476"/>
    </source>
</evidence>
<dbReference type="GO" id="GO:0016887">
    <property type="term" value="F:ATP hydrolysis activity"/>
    <property type="evidence" value="ECO:0007669"/>
    <property type="project" value="InterPro"/>
</dbReference>
<comment type="catalytic activity">
    <reaction evidence="18">
        <text>ATP + H2O = ADP + phosphate + H(+)</text>
        <dbReference type="Rhea" id="RHEA:13065"/>
        <dbReference type="ChEBI" id="CHEBI:15377"/>
        <dbReference type="ChEBI" id="CHEBI:15378"/>
        <dbReference type="ChEBI" id="CHEBI:30616"/>
        <dbReference type="ChEBI" id="CHEBI:43474"/>
        <dbReference type="ChEBI" id="CHEBI:456216"/>
    </reaction>
</comment>
<dbReference type="GO" id="GO:0003691">
    <property type="term" value="F:double-stranded telomeric DNA binding"/>
    <property type="evidence" value="ECO:0007669"/>
    <property type="project" value="TreeGrafter"/>
</dbReference>
<proteinExistence type="inferred from homology"/>
<dbReference type="GO" id="GO:0043047">
    <property type="term" value="F:single-stranded telomeric DNA binding"/>
    <property type="evidence" value="ECO:0007669"/>
    <property type="project" value="TreeGrafter"/>
</dbReference>
<dbReference type="Proteomes" id="UP001445335">
    <property type="component" value="Unassembled WGS sequence"/>
</dbReference>
<dbReference type="GO" id="GO:0030870">
    <property type="term" value="C:Mre11 complex"/>
    <property type="evidence" value="ECO:0007669"/>
    <property type="project" value="InterPro"/>
</dbReference>
<organism evidence="22 23">
    <name type="scientific">Elliptochloris bilobata</name>
    <dbReference type="NCBI Taxonomy" id="381761"/>
    <lineage>
        <taxon>Eukaryota</taxon>
        <taxon>Viridiplantae</taxon>
        <taxon>Chlorophyta</taxon>
        <taxon>core chlorophytes</taxon>
        <taxon>Trebouxiophyceae</taxon>
        <taxon>Trebouxiophyceae incertae sedis</taxon>
        <taxon>Elliptochloris clade</taxon>
        <taxon>Elliptochloris</taxon>
    </lineage>
</organism>
<feature type="coiled-coil region" evidence="19">
    <location>
        <begin position="949"/>
        <end position="1026"/>
    </location>
</feature>
<keyword evidence="13" id="KW-0460">Magnesium</keyword>
<evidence type="ECO:0000256" key="8">
    <source>
        <dbReference type="ARBA" id="ARBA00022741"/>
    </source>
</evidence>
<dbReference type="Pfam" id="PF13476">
    <property type="entry name" value="AAA_23"/>
    <property type="match status" value="1"/>
</dbReference>
<evidence type="ECO:0000256" key="17">
    <source>
        <dbReference type="ARBA" id="ARBA00023254"/>
    </source>
</evidence>
<comment type="similarity">
    <text evidence="4">Belongs to the SMC family. RAD50 subfamily.</text>
</comment>
<feature type="domain" description="Rad50/SbcC-type AAA" evidence="21">
    <location>
        <begin position="6"/>
        <end position="211"/>
    </location>
</feature>
<evidence type="ECO:0000256" key="4">
    <source>
        <dbReference type="ARBA" id="ARBA00009439"/>
    </source>
</evidence>
<dbReference type="InterPro" id="IPR038729">
    <property type="entry name" value="Rad50/SbcC_AAA"/>
</dbReference>
<evidence type="ECO:0000256" key="18">
    <source>
        <dbReference type="ARBA" id="ARBA00049360"/>
    </source>
</evidence>
<evidence type="ECO:0000256" key="1">
    <source>
        <dbReference type="ARBA" id="ARBA00001947"/>
    </source>
</evidence>
<evidence type="ECO:0000256" key="6">
    <source>
        <dbReference type="ARBA" id="ARBA00022454"/>
    </source>
</evidence>
<feature type="coiled-coil region" evidence="19">
    <location>
        <begin position="320"/>
        <end position="368"/>
    </location>
</feature>
<accession>A0AAW1SFX1</accession>
<name>A0AAW1SFX1_9CHLO</name>
<evidence type="ECO:0000256" key="16">
    <source>
        <dbReference type="ARBA" id="ARBA00023242"/>
    </source>
</evidence>
<dbReference type="GO" id="GO:0000722">
    <property type="term" value="P:telomere maintenance via recombination"/>
    <property type="evidence" value="ECO:0007669"/>
    <property type="project" value="TreeGrafter"/>
</dbReference>
<dbReference type="GO" id="GO:0000794">
    <property type="term" value="C:condensed nuclear chromosome"/>
    <property type="evidence" value="ECO:0007669"/>
    <property type="project" value="TreeGrafter"/>
</dbReference>
<evidence type="ECO:0000256" key="19">
    <source>
        <dbReference type="SAM" id="Coils"/>
    </source>
</evidence>
<evidence type="ECO:0000256" key="15">
    <source>
        <dbReference type="ARBA" id="ARBA00023204"/>
    </source>
</evidence>
<dbReference type="GO" id="GO:0006302">
    <property type="term" value="P:double-strand break repair"/>
    <property type="evidence" value="ECO:0007669"/>
    <property type="project" value="InterPro"/>
</dbReference>
<keyword evidence="17" id="KW-0469">Meiosis</keyword>
<evidence type="ECO:0000256" key="12">
    <source>
        <dbReference type="ARBA" id="ARBA00022840"/>
    </source>
</evidence>
<feature type="coiled-coil region" evidence="19">
    <location>
        <begin position="235"/>
        <end position="262"/>
    </location>
</feature>
<evidence type="ECO:0000256" key="13">
    <source>
        <dbReference type="ARBA" id="ARBA00022842"/>
    </source>
</evidence>
<reference evidence="22 23" key="1">
    <citation type="journal article" date="2024" name="Nat. Commun.">
        <title>Phylogenomics reveals the evolutionary origins of lichenization in chlorophyte algae.</title>
        <authorList>
            <person name="Puginier C."/>
            <person name="Libourel C."/>
            <person name="Otte J."/>
            <person name="Skaloud P."/>
            <person name="Haon M."/>
            <person name="Grisel S."/>
            <person name="Petersen M."/>
            <person name="Berrin J.G."/>
            <person name="Delaux P.M."/>
            <person name="Dal Grande F."/>
            <person name="Keller J."/>
        </authorList>
    </citation>
    <scope>NUCLEOTIDE SEQUENCE [LARGE SCALE GENOMIC DNA]</scope>
    <source>
        <strain evidence="22 23">SAG 245.80</strain>
    </source>
</reference>
<evidence type="ECO:0000256" key="5">
    <source>
        <dbReference type="ARBA" id="ARBA00017893"/>
    </source>
</evidence>
<dbReference type="EMBL" id="JALJOU010000003">
    <property type="protein sequence ID" value="KAK9845385.1"/>
    <property type="molecule type" value="Genomic_DNA"/>
</dbReference>
<comment type="cofactor">
    <cofactor evidence="1">
        <name>Zn(2+)</name>
        <dbReference type="ChEBI" id="CHEBI:29105"/>
    </cofactor>
</comment>
<evidence type="ECO:0000256" key="14">
    <source>
        <dbReference type="ARBA" id="ARBA00023054"/>
    </source>
</evidence>
<dbReference type="GO" id="GO:0046872">
    <property type="term" value="F:metal ion binding"/>
    <property type="evidence" value="ECO:0007669"/>
    <property type="project" value="UniProtKB-KW"/>
</dbReference>
<evidence type="ECO:0000313" key="22">
    <source>
        <dbReference type="EMBL" id="KAK9845385.1"/>
    </source>
</evidence>
<keyword evidence="12" id="KW-0067">ATP-binding</keyword>
<feature type="region of interest" description="Disordered" evidence="20">
    <location>
        <begin position="881"/>
        <end position="900"/>
    </location>
</feature>
<keyword evidence="11" id="KW-0862">Zinc</keyword>
<keyword evidence="9" id="KW-0227">DNA damage</keyword>
<gene>
    <name evidence="22" type="ORF">WJX81_005219</name>
</gene>
<keyword evidence="15" id="KW-0234">DNA repair</keyword>
<dbReference type="NCBIfam" id="TIGR00606">
    <property type="entry name" value="rad50"/>
    <property type="match status" value="1"/>
</dbReference>
<keyword evidence="14 19" id="KW-0175">Coiled coil</keyword>
<keyword evidence="10" id="KW-0378">Hydrolase</keyword>
<keyword evidence="8" id="KW-0547">Nucleotide-binding</keyword>
<feature type="coiled-coil region" evidence="19">
    <location>
        <begin position="730"/>
        <end position="834"/>
    </location>
</feature>
<keyword evidence="6" id="KW-0158">Chromosome</keyword>
<dbReference type="InterPro" id="IPR004584">
    <property type="entry name" value="Rad50_eukaryotes"/>
</dbReference>
<evidence type="ECO:0000256" key="2">
    <source>
        <dbReference type="ARBA" id="ARBA00004123"/>
    </source>
</evidence>
<evidence type="ECO:0000313" key="23">
    <source>
        <dbReference type="Proteomes" id="UP001445335"/>
    </source>
</evidence>
<evidence type="ECO:0000256" key="10">
    <source>
        <dbReference type="ARBA" id="ARBA00022801"/>
    </source>
</evidence>
<evidence type="ECO:0000256" key="9">
    <source>
        <dbReference type="ARBA" id="ARBA00022763"/>
    </source>
</evidence>
<feature type="region of interest" description="Disordered" evidence="20">
    <location>
        <begin position="528"/>
        <end position="551"/>
    </location>
</feature>
<comment type="caution">
    <text evidence="22">The sequence shown here is derived from an EMBL/GenBank/DDBJ whole genome shotgun (WGS) entry which is preliminary data.</text>
</comment>
<dbReference type="SUPFAM" id="SSF52540">
    <property type="entry name" value="P-loop containing nucleoside triphosphate hydrolases"/>
    <property type="match status" value="1"/>
</dbReference>